<keyword evidence="6 16" id="KW-0679">Respiratory chain</keyword>
<evidence type="ECO:0000256" key="4">
    <source>
        <dbReference type="ARBA" id="ARBA00021006"/>
    </source>
</evidence>
<feature type="transmembrane region" description="Helical" evidence="16">
    <location>
        <begin position="399"/>
        <end position="423"/>
    </location>
</feature>
<keyword evidence="11 16" id="KW-0520">NAD</keyword>
<keyword evidence="12 16" id="KW-0830">Ubiquinone</keyword>
<organism evidence="18">
    <name type="scientific">Camaena poyuensis</name>
    <dbReference type="NCBI Taxonomy" id="1708535"/>
    <lineage>
        <taxon>Eukaryota</taxon>
        <taxon>Metazoa</taxon>
        <taxon>Spiralia</taxon>
        <taxon>Lophotrochozoa</taxon>
        <taxon>Mollusca</taxon>
        <taxon>Gastropoda</taxon>
        <taxon>Heterobranchia</taxon>
        <taxon>Euthyneura</taxon>
        <taxon>Panpulmonata</taxon>
        <taxon>Eupulmonata</taxon>
        <taxon>Stylommatophora</taxon>
        <taxon>Helicina</taxon>
        <taxon>Camaenoidea</taxon>
        <taxon>Camaenidae</taxon>
        <taxon>Camaena</taxon>
    </lineage>
</organism>
<evidence type="ECO:0000256" key="13">
    <source>
        <dbReference type="ARBA" id="ARBA00023128"/>
    </source>
</evidence>
<evidence type="ECO:0000256" key="9">
    <source>
        <dbReference type="ARBA" id="ARBA00022982"/>
    </source>
</evidence>
<evidence type="ECO:0000256" key="5">
    <source>
        <dbReference type="ARBA" id="ARBA00022448"/>
    </source>
</evidence>
<feature type="transmembrane region" description="Helical" evidence="16">
    <location>
        <begin position="348"/>
        <end position="378"/>
    </location>
</feature>
<feature type="transmembrane region" description="Helical" evidence="16">
    <location>
        <begin position="117"/>
        <end position="141"/>
    </location>
</feature>
<name>A0A1S5PN63_9EUPU</name>
<evidence type="ECO:0000313" key="18">
    <source>
        <dbReference type="EMBL" id="ALB78237.1"/>
    </source>
</evidence>
<evidence type="ECO:0000259" key="17">
    <source>
        <dbReference type="Pfam" id="PF00361"/>
    </source>
</evidence>
<dbReference type="InterPro" id="IPR001750">
    <property type="entry name" value="ND/Mrp_TM"/>
</dbReference>
<evidence type="ECO:0000256" key="7">
    <source>
        <dbReference type="ARBA" id="ARBA00022692"/>
    </source>
</evidence>
<feature type="transmembrane region" description="Helical" evidence="16">
    <location>
        <begin position="43"/>
        <end position="68"/>
    </location>
</feature>
<feature type="transmembrane region" description="Helical" evidence="16">
    <location>
        <begin position="6"/>
        <end position="31"/>
    </location>
</feature>
<feature type="transmembrane region" description="Helical" evidence="16">
    <location>
        <begin position="190"/>
        <end position="211"/>
    </location>
</feature>
<feature type="domain" description="NADH:quinone oxidoreductase/Mrp antiporter transmembrane" evidence="17">
    <location>
        <begin position="85"/>
        <end position="365"/>
    </location>
</feature>
<proteinExistence type="inferred from homology"/>
<comment type="function">
    <text evidence="16">Core subunit of the mitochondrial membrane respiratory chain NADH dehydrogenase (Complex I) which catalyzes electron transfer from NADH through the respiratory chain, using ubiquinone as an electron acceptor. Essential for the catalytic activity and assembly of complex I.</text>
</comment>
<evidence type="ECO:0000256" key="1">
    <source>
        <dbReference type="ARBA" id="ARBA00004225"/>
    </source>
</evidence>
<keyword evidence="9 16" id="KW-0249">Electron transport</keyword>
<evidence type="ECO:0000256" key="14">
    <source>
        <dbReference type="ARBA" id="ARBA00023136"/>
    </source>
</evidence>
<comment type="subcellular location">
    <subcellularLocation>
        <location evidence="1 16">Mitochondrion membrane</location>
        <topology evidence="1 16">Multi-pass membrane protein</topology>
    </subcellularLocation>
</comment>
<protein>
    <recommendedName>
        <fullName evidence="4 16">NADH-ubiquinone oxidoreductase chain 4</fullName>
        <ecNumber evidence="3 16">7.1.1.2</ecNumber>
    </recommendedName>
</protein>
<dbReference type="GO" id="GO:0031966">
    <property type="term" value="C:mitochondrial membrane"/>
    <property type="evidence" value="ECO:0007669"/>
    <property type="project" value="UniProtKB-SubCell"/>
</dbReference>
<feature type="transmembrane region" description="Helical" evidence="16">
    <location>
        <begin position="223"/>
        <end position="245"/>
    </location>
</feature>
<keyword evidence="14 16" id="KW-0472">Membrane</keyword>
<dbReference type="PANTHER" id="PTHR43507:SF20">
    <property type="entry name" value="NADH-UBIQUINONE OXIDOREDUCTASE CHAIN 4"/>
    <property type="match status" value="1"/>
</dbReference>
<sequence>MTTLMYINVVMLLAMATPVFFSLTYSTFTYVEDLLVSFNDINMLLCFLTVSIIMLIVIVTSFMSSYYFFLHMSLCLVLLSCFSTNTLLSFYILFEISLVPILLMIITWGYQPERLQAGLYMIMYTVLGSMPLLVVILHIYINTNTMNIYWLMLFNMMNMNSPLMLSLLAFLMKLPVYVFHLWLPKAHVEAPLGGSMILAAVLLKLGGYGLYLMNTILISANSVSLMCLISVCMWGGLLASVLCLLQSDIKAMIAYSSIVHMSVVVMGLFSNTSWGLLSAIITMLAHGWTSSGLFMIAFVTYGLVGSRSFNYSKGMLNIMPLLSLSWFSLCIVNMSVPPSINFVGELMVVPASLLLSTGLLLVLISIMFSSVGYNMLLYSKINHGPTSNYLYQSKSVTMNSLLGISGHLLPLIMVLNLRIAGFYTVCCMNSKIIFDLQNQCFT</sequence>
<dbReference type="PRINTS" id="PR01437">
    <property type="entry name" value="NUOXDRDTASE4"/>
</dbReference>
<feature type="transmembrane region" description="Helical" evidence="16">
    <location>
        <begin position="252"/>
        <end position="270"/>
    </location>
</feature>
<keyword evidence="10 16" id="KW-1133">Transmembrane helix</keyword>
<keyword evidence="13 16" id="KW-0496">Mitochondrion</keyword>
<dbReference type="InterPro" id="IPR003918">
    <property type="entry name" value="NADH_UbQ_OxRdtase"/>
</dbReference>
<evidence type="ECO:0000256" key="15">
    <source>
        <dbReference type="ARBA" id="ARBA00049551"/>
    </source>
</evidence>
<evidence type="ECO:0000256" key="10">
    <source>
        <dbReference type="ARBA" id="ARBA00022989"/>
    </source>
</evidence>
<comment type="catalytic activity">
    <reaction evidence="15 16">
        <text>a ubiquinone + NADH + 5 H(+)(in) = a ubiquinol + NAD(+) + 4 H(+)(out)</text>
        <dbReference type="Rhea" id="RHEA:29091"/>
        <dbReference type="Rhea" id="RHEA-COMP:9565"/>
        <dbReference type="Rhea" id="RHEA-COMP:9566"/>
        <dbReference type="ChEBI" id="CHEBI:15378"/>
        <dbReference type="ChEBI" id="CHEBI:16389"/>
        <dbReference type="ChEBI" id="CHEBI:17976"/>
        <dbReference type="ChEBI" id="CHEBI:57540"/>
        <dbReference type="ChEBI" id="CHEBI:57945"/>
        <dbReference type="EC" id="7.1.1.2"/>
    </reaction>
</comment>
<dbReference type="GO" id="GO:0003954">
    <property type="term" value="F:NADH dehydrogenase activity"/>
    <property type="evidence" value="ECO:0007669"/>
    <property type="project" value="TreeGrafter"/>
</dbReference>
<evidence type="ECO:0000256" key="3">
    <source>
        <dbReference type="ARBA" id="ARBA00012944"/>
    </source>
</evidence>
<feature type="transmembrane region" description="Helical" evidence="16">
    <location>
        <begin position="276"/>
        <end position="304"/>
    </location>
</feature>
<reference evidence="18" key="1">
    <citation type="journal article" date="2016" name="Zookeys">
        <title>The mitochondrial genome of the land snail Cernuella virgata (Da Costa, 1778): the first complete sequence in the family Hygromiidae (Pulmonata, Stylommatophora).</title>
        <authorList>
            <person name="Lin J.H."/>
            <person name="Zhou W.C."/>
            <person name="Ding H.L."/>
            <person name="Wang P."/>
            <person name="Ai H.M."/>
        </authorList>
    </citation>
    <scope>NUCLEOTIDE SEQUENCE</scope>
</reference>
<dbReference type="AlphaFoldDB" id="A0A1S5PN63"/>
<dbReference type="GO" id="GO:0008137">
    <property type="term" value="F:NADH dehydrogenase (ubiquinone) activity"/>
    <property type="evidence" value="ECO:0007669"/>
    <property type="project" value="UniProtKB-UniRule"/>
</dbReference>
<dbReference type="GO" id="GO:0048039">
    <property type="term" value="F:ubiquinone binding"/>
    <property type="evidence" value="ECO:0007669"/>
    <property type="project" value="TreeGrafter"/>
</dbReference>
<dbReference type="GO" id="GO:0015990">
    <property type="term" value="P:electron transport coupled proton transport"/>
    <property type="evidence" value="ECO:0007669"/>
    <property type="project" value="TreeGrafter"/>
</dbReference>
<geneLocation type="mitochondrion" evidence="18"/>
<evidence type="ECO:0000256" key="6">
    <source>
        <dbReference type="ARBA" id="ARBA00022660"/>
    </source>
</evidence>
<evidence type="ECO:0000256" key="11">
    <source>
        <dbReference type="ARBA" id="ARBA00023027"/>
    </source>
</evidence>
<gene>
    <name evidence="18" type="primary">ND4</name>
</gene>
<comment type="similarity">
    <text evidence="2 16">Belongs to the complex I subunit 4 family.</text>
</comment>
<evidence type="ECO:0000256" key="16">
    <source>
        <dbReference type="RuleBase" id="RU003297"/>
    </source>
</evidence>
<evidence type="ECO:0000256" key="2">
    <source>
        <dbReference type="ARBA" id="ARBA00009025"/>
    </source>
</evidence>
<feature type="transmembrane region" description="Helical" evidence="16">
    <location>
        <begin position="88"/>
        <end position="110"/>
    </location>
</feature>
<evidence type="ECO:0000256" key="8">
    <source>
        <dbReference type="ARBA" id="ARBA00022967"/>
    </source>
</evidence>
<keyword evidence="7 16" id="KW-0812">Transmembrane</keyword>
<dbReference type="Pfam" id="PF00361">
    <property type="entry name" value="Proton_antipo_M"/>
    <property type="match status" value="1"/>
</dbReference>
<keyword evidence="8" id="KW-1278">Translocase</keyword>
<evidence type="ECO:0000256" key="12">
    <source>
        <dbReference type="ARBA" id="ARBA00023075"/>
    </source>
</evidence>
<dbReference type="GO" id="GO:0042773">
    <property type="term" value="P:ATP synthesis coupled electron transport"/>
    <property type="evidence" value="ECO:0007669"/>
    <property type="project" value="InterPro"/>
</dbReference>
<dbReference type="EMBL" id="KT001074">
    <property type="protein sequence ID" value="ALB78237.1"/>
    <property type="molecule type" value="Genomic_DNA"/>
</dbReference>
<accession>A0A1S5PN63</accession>
<dbReference type="EC" id="7.1.1.2" evidence="3 16"/>
<keyword evidence="5 16" id="KW-0813">Transport</keyword>
<feature type="transmembrane region" description="Helical" evidence="16">
    <location>
        <begin position="316"/>
        <end position="336"/>
    </location>
</feature>
<dbReference type="PANTHER" id="PTHR43507">
    <property type="entry name" value="NADH-UBIQUINONE OXIDOREDUCTASE CHAIN 4"/>
    <property type="match status" value="1"/>
</dbReference>